<evidence type="ECO:0000313" key="3">
    <source>
        <dbReference type="Proteomes" id="UP000741360"/>
    </source>
</evidence>
<dbReference type="Proteomes" id="UP000741360">
    <property type="component" value="Unassembled WGS sequence"/>
</dbReference>
<evidence type="ECO:0000313" key="2">
    <source>
        <dbReference type="EMBL" id="MBI3014069.1"/>
    </source>
</evidence>
<name>A0A932GN67_UNCTE</name>
<accession>A0A932GN67</accession>
<proteinExistence type="predicted"/>
<feature type="compositionally biased region" description="Basic and acidic residues" evidence="1">
    <location>
        <begin position="1"/>
        <end position="12"/>
    </location>
</feature>
<feature type="region of interest" description="Disordered" evidence="1">
    <location>
        <begin position="1"/>
        <end position="28"/>
    </location>
</feature>
<organism evidence="2 3">
    <name type="scientific">Tectimicrobiota bacterium</name>
    <dbReference type="NCBI Taxonomy" id="2528274"/>
    <lineage>
        <taxon>Bacteria</taxon>
        <taxon>Pseudomonadati</taxon>
        <taxon>Nitrospinota/Tectimicrobiota group</taxon>
        <taxon>Candidatus Tectimicrobiota</taxon>
    </lineage>
</organism>
<evidence type="ECO:0000256" key="1">
    <source>
        <dbReference type="SAM" id="MobiDB-lite"/>
    </source>
</evidence>
<sequence length="170" mass="19592">MKRQEVPPEVPRKGTRRPRKSLQDPAREIRQKEESFWVQRHDTRRELQRLWNIVAFQPTRREGRGRRCGHVSNGEQCTYLRVASSTQRAPIPPWCRFHLATMLAEELAPLLKGDPEAITEDFAVGCLEALVDERLRGGPTAQEAQEALRVLCNALLAWSPMNQDRETGER</sequence>
<dbReference type="EMBL" id="JACPSX010000053">
    <property type="protein sequence ID" value="MBI3014069.1"/>
    <property type="molecule type" value="Genomic_DNA"/>
</dbReference>
<comment type="caution">
    <text evidence="2">The sequence shown here is derived from an EMBL/GenBank/DDBJ whole genome shotgun (WGS) entry which is preliminary data.</text>
</comment>
<dbReference type="AlphaFoldDB" id="A0A932GN67"/>
<protein>
    <submittedName>
        <fullName evidence="2">Uncharacterized protein</fullName>
    </submittedName>
</protein>
<gene>
    <name evidence="2" type="ORF">HYY65_03155</name>
</gene>
<reference evidence="2" key="1">
    <citation type="submission" date="2020-07" db="EMBL/GenBank/DDBJ databases">
        <title>Huge and variable diversity of episymbiotic CPR bacteria and DPANN archaea in groundwater ecosystems.</title>
        <authorList>
            <person name="He C.Y."/>
            <person name="Keren R."/>
            <person name="Whittaker M."/>
            <person name="Farag I.F."/>
            <person name="Doudna J."/>
            <person name="Cate J.H.D."/>
            <person name="Banfield J.F."/>
        </authorList>
    </citation>
    <scope>NUCLEOTIDE SEQUENCE</scope>
    <source>
        <strain evidence="2">NC_groundwater_717_Ag_S-0.2um_59_8</strain>
    </source>
</reference>